<keyword evidence="1" id="KW-0732">Signal</keyword>
<organism evidence="2 3">
    <name type="scientific">Rhizobium herbae</name>
    <dbReference type="NCBI Taxonomy" id="508661"/>
    <lineage>
        <taxon>Bacteria</taxon>
        <taxon>Pseudomonadati</taxon>
        <taxon>Pseudomonadota</taxon>
        <taxon>Alphaproteobacteria</taxon>
        <taxon>Hyphomicrobiales</taxon>
        <taxon>Rhizobiaceae</taxon>
        <taxon>Rhizobium/Agrobacterium group</taxon>
        <taxon>Rhizobium</taxon>
    </lineage>
</organism>
<feature type="chain" id="PRO_5045992541" description="Secreted protein" evidence="1">
    <location>
        <begin position="42"/>
        <end position="294"/>
    </location>
</feature>
<proteinExistence type="predicted"/>
<dbReference type="Proteomes" id="UP000823786">
    <property type="component" value="Unassembled WGS sequence"/>
</dbReference>
<feature type="signal peptide" evidence="1">
    <location>
        <begin position="1"/>
        <end position="41"/>
    </location>
</feature>
<evidence type="ECO:0008006" key="4">
    <source>
        <dbReference type="Google" id="ProtNLM"/>
    </source>
</evidence>
<protein>
    <recommendedName>
        <fullName evidence="4">Secreted protein</fullName>
    </recommendedName>
</protein>
<sequence>MSFQTRCANFRPMMIRAAKIAVLHTLLAAATLLLGMGVSHAADDECGARAKDIVQHAYPNAVKASDTGFTVDGFVITLPEESLVGDDPHAILCRVWPAHPELMLVAVPLVGAQSDDGNTGDLELLVLDAASLDVRQRLRLAGRMSDDAVRITQVAFDTARYQLAPGQMAFGLRIFQHGSSGPNPFGEVGLWLYAIVNGKLVPVLDGITVSDNHGEWDTNCAGTFDETNRTLAMQSTVHNGYADILVSETSSSRVSAVGANGECGDQQVSQKKSTMRLVYDGKQYNVPEASKPLD</sequence>
<evidence type="ECO:0000256" key="1">
    <source>
        <dbReference type="SAM" id="SignalP"/>
    </source>
</evidence>
<reference evidence="2 3" key="1">
    <citation type="submission" date="2021-03" db="EMBL/GenBank/DDBJ databases">
        <title>Genomic Encyclopedia of Type Strains, Phase IV (KMG-IV): sequencing the most valuable type-strain genomes for metagenomic binning, comparative biology and taxonomic classification.</title>
        <authorList>
            <person name="Goeker M."/>
        </authorList>
    </citation>
    <scope>NUCLEOTIDE SEQUENCE [LARGE SCALE GENOMIC DNA]</scope>
    <source>
        <strain evidence="2 3">DSM 26427</strain>
    </source>
</reference>
<keyword evidence="3" id="KW-1185">Reference proteome</keyword>
<gene>
    <name evidence="2" type="ORF">J2Z75_003722</name>
</gene>
<name>A0ABS4EQH4_9HYPH</name>
<dbReference type="RefSeq" id="WP_234937414.1">
    <property type="nucleotide sequence ID" value="NZ_JAGGJV010000006.1"/>
</dbReference>
<accession>A0ABS4EQH4</accession>
<dbReference type="EMBL" id="JAGGJV010000006">
    <property type="protein sequence ID" value="MBP1860201.1"/>
    <property type="molecule type" value="Genomic_DNA"/>
</dbReference>
<evidence type="ECO:0000313" key="2">
    <source>
        <dbReference type="EMBL" id="MBP1860201.1"/>
    </source>
</evidence>
<comment type="caution">
    <text evidence="2">The sequence shown here is derived from an EMBL/GenBank/DDBJ whole genome shotgun (WGS) entry which is preliminary data.</text>
</comment>
<evidence type="ECO:0000313" key="3">
    <source>
        <dbReference type="Proteomes" id="UP000823786"/>
    </source>
</evidence>